<keyword evidence="2" id="KW-1185">Reference proteome</keyword>
<comment type="caution">
    <text evidence="1">The sequence shown here is derived from an EMBL/GenBank/DDBJ whole genome shotgun (WGS) entry which is preliminary data.</text>
</comment>
<reference evidence="1 2" key="1">
    <citation type="submission" date="2021-06" db="EMBL/GenBank/DDBJ databases">
        <title>Genome sequence of Babesia caballi.</title>
        <authorList>
            <person name="Yamagishi J."/>
            <person name="Kidaka T."/>
            <person name="Ochi A."/>
        </authorList>
    </citation>
    <scope>NUCLEOTIDE SEQUENCE [LARGE SCALE GENOMIC DNA]</scope>
    <source>
        <strain evidence="1">USDA-D6B2</strain>
    </source>
</reference>
<dbReference type="RefSeq" id="XP_067713065.1">
    <property type="nucleotide sequence ID" value="XM_067856964.1"/>
</dbReference>
<organism evidence="1 2">
    <name type="scientific">Babesia caballi</name>
    <dbReference type="NCBI Taxonomy" id="5871"/>
    <lineage>
        <taxon>Eukaryota</taxon>
        <taxon>Sar</taxon>
        <taxon>Alveolata</taxon>
        <taxon>Apicomplexa</taxon>
        <taxon>Aconoidasida</taxon>
        <taxon>Piroplasmida</taxon>
        <taxon>Babesiidae</taxon>
        <taxon>Babesia</taxon>
    </lineage>
</organism>
<evidence type="ECO:0000313" key="2">
    <source>
        <dbReference type="Proteomes" id="UP001497744"/>
    </source>
</evidence>
<sequence length="402" mass="44994">MFDCWDLDGDFRTLKECLDYFGWLNSQRELQQYLDAEIRKVDPYIRSTQNNLTANLSSVISKIDKFRKLLYFSTENYGKYTNRTFSEGCDGGHIYNLNVCLHRLYSALLFLWFNTSGTEKDRGGSGWSDSSCNASNSEICKWLIGENEGPGIIKGGFSISDLKGTKGKQIASEIEKALNSNDLQKCLSTLLFLPPWLPEKTANACLLVKQLCEMMSNDRPVEELTQEYSNDYDNIKQICKELMQSVGKITNGIGDKLLSPVYKDSNNIPQYNVEEQFSLCFAFFKECLPELIESLGHMKEQCIDWTAENIKNARTPGPFLYGFSFTDKYKPVNSGLEGQSQFTETICQVVQSLNELNEILNPTSHAVAIGLGVVSSLLVGGSAAAAYFYPGLLSSTINMVVG</sequence>
<dbReference type="Proteomes" id="UP001497744">
    <property type="component" value="Unassembled WGS sequence"/>
</dbReference>
<dbReference type="EMBL" id="BPLF01000001">
    <property type="protein sequence ID" value="GIX60994.1"/>
    <property type="molecule type" value="Genomic_DNA"/>
</dbReference>
<dbReference type="AlphaFoldDB" id="A0AAV4LMD2"/>
<accession>A0AAV4LMD2</accession>
<name>A0AAV4LMD2_BABCB</name>
<proteinExistence type="predicted"/>
<dbReference type="GeneID" id="94192477"/>
<protein>
    <submittedName>
        <fullName evidence="1">Secreted antigen 1</fullName>
    </submittedName>
</protein>
<gene>
    <name evidence="1" type="ORF">BcabD6B2_04290</name>
</gene>
<evidence type="ECO:0000313" key="1">
    <source>
        <dbReference type="EMBL" id="GIX60994.1"/>
    </source>
</evidence>